<evidence type="ECO:0000313" key="2">
    <source>
        <dbReference type="Proteomes" id="UP001295684"/>
    </source>
</evidence>
<dbReference type="Proteomes" id="UP001295684">
    <property type="component" value="Unassembled WGS sequence"/>
</dbReference>
<proteinExistence type="predicted"/>
<comment type="caution">
    <text evidence="1">The sequence shown here is derived from an EMBL/GenBank/DDBJ whole genome shotgun (WGS) entry which is preliminary data.</text>
</comment>
<gene>
    <name evidence="1" type="ORF">ECRASSUSDP1_LOCUS10956</name>
</gene>
<organism evidence="1 2">
    <name type="scientific">Euplotes crassus</name>
    <dbReference type="NCBI Taxonomy" id="5936"/>
    <lineage>
        <taxon>Eukaryota</taxon>
        <taxon>Sar</taxon>
        <taxon>Alveolata</taxon>
        <taxon>Ciliophora</taxon>
        <taxon>Intramacronucleata</taxon>
        <taxon>Spirotrichea</taxon>
        <taxon>Hypotrichia</taxon>
        <taxon>Euplotida</taxon>
        <taxon>Euplotidae</taxon>
        <taxon>Moneuplotes</taxon>
    </lineage>
</organism>
<dbReference type="EMBL" id="CAMPGE010010806">
    <property type="protein sequence ID" value="CAI2369653.1"/>
    <property type="molecule type" value="Genomic_DNA"/>
</dbReference>
<keyword evidence="2" id="KW-1185">Reference proteome</keyword>
<dbReference type="AlphaFoldDB" id="A0AAD1UHS8"/>
<evidence type="ECO:0000313" key="1">
    <source>
        <dbReference type="EMBL" id="CAI2369653.1"/>
    </source>
</evidence>
<accession>A0AAD1UHS8</accession>
<sequence>MEQINNLVAAFDVWCGDYGHKGLDEELGSREPDLVGDSHTLEKPGKKLEEYKRIVYYFEYCAKMLELYSSSLTKTPVTRICQINYVLLKLIDKIQKTDWNYTKNEDSNLCNLSKQFCVDISELQERYIHLLPQEEQKEWCSNYGITRASLKRRHHSYSKNIVKTSSYEDSKCLSEKRKNINKILSKCLPMSIEKRDQNELSKIYQQLWTNVFHNLRGQTKNFKKQMTLHFNCSKNYSEGVLKKIKFLSLPMIEKVKVKSVSKRNNGDQFLMNDSFQNRYSGLYFSTKDLINTNYCLRNIARILPTIKEKVHLDKFKLSLSHLKHILKSCAHVSYLVLGNCIVSVPEIPDLSICLKGTVISSLSLVSCSFMPSCCEPSTVVKNLLDGILSTEMKKTLKEIRLVRNKDLVKSEIKQILNKCGMKKISIKMRNEN</sequence>
<protein>
    <submittedName>
        <fullName evidence="1">Uncharacterized protein</fullName>
    </submittedName>
</protein>
<reference evidence="1" key="1">
    <citation type="submission" date="2023-07" db="EMBL/GenBank/DDBJ databases">
        <authorList>
            <consortium name="AG Swart"/>
            <person name="Singh M."/>
            <person name="Singh A."/>
            <person name="Seah K."/>
            <person name="Emmerich C."/>
        </authorList>
    </citation>
    <scope>NUCLEOTIDE SEQUENCE</scope>
    <source>
        <strain evidence="1">DP1</strain>
    </source>
</reference>
<name>A0AAD1UHS8_EUPCR</name>